<protein>
    <recommendedName>
        <fullName evidence="3">SnoaL-like domain-containing protein</fullName>
    </recommendedName>
</protein>
<comment type="caution">
    <text evidence="1">The sequence shown here is derived from an EMBL/GenBank/DDBJ whole genome shotgun (WGS) entry which is preliminary data.</text>
</comment>
<organism evidence="1 2">
    <name type="scientific">Dendryphion nanum</name>
    <dbReference type="NCBI Taxonomy" id="256645"/>
    <lineage>
        <taxon>Eukaryota</taxon>
        <taxon>Fungi</taxon>
        <taxon>Dikarya</taxon>
        <taxon>Ascomycota</taxon>
        <taxon>Pezizomycotina</taxon>
        <taxon>Dothideomycetes</taxon>
        <taxon>Pleosporomycetidae</taxon>
        <taxon>Pleosporales</taxon>
        <taxon>Torulaceae</taxon>
        <taxon>Dendryphion</taxon>
    </lineage>
</organism>
<evidence type="ECO:0008006" key="3">
    <source>
        <dbReference type="Google" id="ProtNLM"/>
    </source>
</evidence>
<name>A0A9P9E783_9PLEO</name>
<reference evidence="1" key="1">
    <citation type="journal article" date="2021" name="Nat. Commun.">
        <title>Genetic determinants of endophytism in the Arabidopsis root mycobiome.</title>
        <authorList>
            <person name="Mesny F."/>
            <person name="Miyauchi S."/>
            <person name="Thiergart T."/>
            <person name="Pickel B."/>
            <person name="Atanasova L."/>
            <person name="Karlsson M."/>
            <person name="Huettel B."/>
            <person name="Barry K.W."/>
            <person name="Haridas S."/>
            <person name="Chen C."/>
            <person name="Bauer D."/>
            <person name="Andreopoulos W."/>
            <person name="Pangilinan J."/>
            <person name="LaButti K."/>
            <person name="Riley R."/>
            <person name="Lipzen A."/>
            <person name="Clum A."/>
            <person name="Drula E."/>
            <person name="Henrissat B."/>
            <person name="Kohler A."/>
            <person name="Grigoriev I.V."/>
            <person name="Martin F.M."/>
            <person name="Hacquard S."/>
        </authorList>
    </citation>
    <scope>NUCLEOTIDE SEQUENCE</scope>
    <source>
        <strain evidence="1">MPI-CAGE-CH-0243</strain>
    </source>
</reference>
<dbReference type="Proteomes" id="UP000700596">
    <property type="component" value="Unassembled WGS sequence"/>
</dbReference>
<dbReference type="EMBL" id="JAGMWT010000003">
    <property type="protein sequence ID" value="KAH7131832.1"/>
    <property type="molecule type" value="Genomic_DNA"/>
</dbReference>
<proteinExistence type="predicted"/>
<dbReference type="AlphaFoldDB" id="A0A9P9E783"/>
<keyword evidence="2" id="KW-1185">Reference proteome</keyword>
<dbReference type="OrthoDB" id="3468019at2759"/>
<dbReference type="InterPro" id="IPR032710">
    <property type="entry name" value="NTF2-like_dom_sf"/>
</dbReference>
<gene>
    <name evidence="1" type="ORF">B0J11DRAFT_612041</name>
</gene>
<accession>A0A9P9E783</accession>
<evidence type="ECO:0000313" key="2">
    <source>
        <dbReference type="Proteomes" id="UP000700596"/>
    </source>
</evidence>
<dbReference type="SUPFAM" id="SSF54427">
    <property type="entry name" value="NTF2-like"/>
    <property type="match status" value="1"/>
</dbReference>
<evidence type="ECO:0000313" key="1">
    <source>
        <dbReference type="EMBL" id="KAH7131832.1"/>
    </source>
</evidence>
<sequence>MSYVTTDTVWPSLSLSIQTRYLIATFYEIADKKDDDAGDRIANEIFAENGVLVAPNGTFKGSKEISKSREGAWKTVHSRTHRITKVFANDEAGSDLVLLGTVKMVSNDRTEKIMPFMAHITIDTSNTGPSASRMSYMEIFISPSK</sequence>